<organism evidence="2 3">
    <name type="scientific">Halteria grandinella</name>
    <dbReference type="NCBI Taxonomy" id="5974"/>
    <lineage>
        <taxon>Eukaryota</taxon>
        <taxon>Sar</taxon>
        <taxon>Alveolata</taxon>
        <taxon>Ciliophora</taxon>
        <taxon>Intramacronucleata</taxon>
        <taxon>Spirotrichea</taxon>
        <taxon>Stichotrichia</taxon>
        <taxon>Sporadotrichida</taxon>
        <taxon>Halteriidae</taxon>
        <taxon>Halteria</taxon>
    </lineage>
</organism>
<evidence type="ECO:0000313" key="3">
    <source>
        <dbReference type="Proteomes" id="UP000785679"/>
    </source>
</evidence>
<comment type="caution">
    <text evidence="2">The sequence shown here is derived from an EMBL/GenBank/DDBJ whole genome shotgun (WGS) entry which is preliminary data.</text>
</comment>
<feature type="region of interest" description="Disordered" evidence="1">
    <location>
        <begin position="48"/>
        <end position="117"/>
    </location>
</feature>
<proteinExistence type="predicted"/>
<reference evidence="2" key="1">
    <citation type="submission" date="2019-06" db="EMBL/GenBank/DDBJ databases">
        <authorList>
            <person name="Zheng W."/>
        </authorList>
    </citation>
    <scope>NUCLEOTIDE SEQUENCE</scope>
    <source>
        <strain evidence="2">QDHG01</strain>
    </source>
</reference>
<dbReference type="Proteomes" id="UP000785679">
    <property type="component" value="Unassembled WGS sequence"/>
</dbReference>
<dbReference type="EMBL" id="RRYP01032146">
    <property type="protein sequence ID" value="TNV70849.1"/>
    <property type="molecule type" value="Genomic_DNA"/>
</dbReference>
<feature type="compositionally biased region" description="Low complexity" evidence="1">
    <location>
        <begin position="62"/>
        <end position="85"/>
    </location>
</feature>
<protein>
    <submittedName>
        <fullName evidence="2">Uncharacterized protein</fullName>
    </submittedName>
</protein>
<feature type="compositionally biased region" description="Low complexity" evidence="1">
    <location>
        <begin position="102"/>
        <end position="117"/>
    </location>
</feature>
<accession>A0A8J8SU67</accession>
<name>A0A8J8SU67_HALGN</name>
<evidence type="ECO:0000256" key="1">
    <source>
        <dbReference type="SAM" id="MobiDB-lite"/>
    </source>
</evidence>
<dbReference type="AlphaFoldDB" id="A0A8J8SU67"/>
<keyword evidence="3" id="KW-1185">Reference proteome</keyword>
<evidence type="ECO:0000313" key="2">
    <source>
        <dbReference type="EMBL" id="TNV70849.1"/>
    </source>
</evidence>
<sequence>MKLSLVVTSCNQFSRCIKYCRTDWNISTCNSSTCLLKSNTHHFQIIHRSKSSENSSPKPRRAAIASSCSSGNNSSSSHNAEISISFNPRSARIPRCPTGPGSSSSSGIGMSAISNNSSATGQSKAAVASLRNSEICEPSTRIKIKNSSSIAINAIEPPFVCCDSSRVII</sequence>
<gene>
    <name evidence="2" type="ORF">FGO68_gene13273</name>
</gene>